<accession>A0A9D2R5Z1</accession>
<comment type="caution">
    <text evidence="2">The sequence shown here is derived from an EMBL/GenBank/DDBJ whole genome shotgun (WGS) entry which is preliminary data.</text>
</comment>
<keyword evidence="1" id="KW-0472">Membrane</keyword>
<reference evidence="2" key="1">
    <citation type="journal article" date="2021" name="PeerJ">
        <title>Extensive microbial diversity within the chicken gut microbiome revealed by metagenomics and culture.</title>
        <authorList>
            <person name="Gilroy R."/>
            <person name="Ravi A."/>
            <person name="Getino M."/>
            <person name="Pursley I."/>
            <person name="Horton D.L."/>
            <person name="Alikhan N.F."/>
            <person name="Baker D."/>
            <person name="Gharbi K."/>
            <person name="Hall N."/>
            <person name="Watson M."/>
            <person name="Adriaenssens E.M."/>
            <person name="Foster-Nyarko E."/>
            <person name="Jarju S."/>
            <person name="Secka A."/>
            <person name="Antonio M."/>
            <person name="Oren A."/>
            <person name="Chaudhuri R.R."/>
            <person name="La Ragione R."/>
            <person name="Hildebrand F."/>
            <person name="Pallen M.J."/>
        </authorList>
    </citation>
    <scope>NUCLEOTIDE SEQUENCE</scope>
    <source>
        <strain evidence="2">ChiW19-6364</strain>
    </source>
</reference>
<protein>
    <submittedName>
        <fullName evidence="2">Uncharacterized protein</fullName>
    </submittedName>
</protein>
<proteinExistence type="predicted"/>
<gene>
    <name evidence="2" type="ORF">H9913_03560</name>
</gene>
<feature type="transmembrane region" description="Helical" evidence="1">
    <location>
        <begin position="423"/>
        <end position="444"/>
    </location>
</feature>
<feature type="transmembrane region" description="Helical" evidence="1">
    <location>
        <begin position="388"/>
        <end position="408"/>
    </location>
</feature>
<dbReference type="Proteomes" id="UP000823850">
    <property type="component" value="Unassembled WGS sequence"/>
</dbReference>
<name>A0A9D2R5Z1_9FIRM</name>
<organism evidence="2 3">
    <name type="scientific">Candidatus Blautia stercoripullorum</name>
    <dbReference type="NCBI Taxonomy" id="2838502"/>
    <lineage>
        <taxon>Bacteria</taxon>
        <taxon>Bacillati</taxon>
        <taxon>Bacillota</taxon>
        <taxon>Clostridia</taxon>
        <taxon>Lachnospirales</taxon>
        <taxon>Lachnospiraceae</taxon>
        <taxon>Blautia</taxon>
    </lineage>
</organism>
<dbReference type="EMBL" id="DWUX01000066">
    <property type="protein sequence ID" value="HJD39080.1"/>
    <property type="molecule type" value="Genomic_DNA"/>
</dbReference>
<sequence length="449" mass="52688">MINNISYIFIPFRYKEKINTKSILTALELDRQWRRVDDKIKYMLKYVADKIENKESGKSRCAHFVLTDEAMELYGLAGEKNTFYTEKHLLNGIEAAYAFEITGVQIYYFSTSVSLLIFQLHFKSTSGVSGSLPSQELLRISSAQYYLKKVSHEYIHQCGEKGIKRTTLLGLAQMLIEPLGLDGRLDFFFYANQGTERANLLTYLEADFSDGFQRELFYLRRCYREDYLYHPDEKQDEREIYTASENIVWGFSPEAAVCIACPEKGGEEFLHTRFVNNFKNQYLFMYVLLLHQKYVLYLFQTMIDAELYEDFEVLEEYRKKLYKFETDFVYSRVTEVQHYQNLYDRMSDAFALRDMYEDVREPLLALSEVRRAELEKQQKIRENKINQALFLLSLMGAFSAVVDSSQIIEKFFSEFWSSAVVEAVQKGCAAVILLVLIYVAVVLFRSRKK</sequence>
<evidence type="ECO:0000256" key="1">
    <source>
        <dbReference type="SAM" id="Phobius"/>
    </source>
</evidence>
<evidence type="ECO:0000313" key="3">
    <source>
        <dbReference type="Proteomes" id="UP000823850"/>
    </source>
</evidence>
<dbReference type="AlphaFoldDB" id="A0A9D2R5Z1"/>
<reference evidence="2" key="2">
    <citation type="submission" date="2021-04" db="EMBL/GenBank/DDBJ databases">
        <authorList>
            <person name="Gilroy R."/>
        </authorList>
    </citation>
    <scope>NUCLEOTIDE SEQUENCE</scope>
    <source>
        <strain evidence="2">ChiW19-6364</strain>
    </source>
</reference>
<keyword evidence="1" id="KW-1133">Transmembrane helix</keyword>
<keyword evidence="1" id="KW-0812">Transmembrane</keyword>
<evidence type="ECO:0000313" key="2">
    <source>
        <dbReference type="EMBL" id="HJD39080.1"/>
    </source>
</evidence>